<reference evidence="2 3" key="1">
    <citation type="submission" date="2020-08" db="EMBL/GenBank/DDBJ databases">
        <authorList>
            <person name="Seo M.-J."/>
        </authorList>
    </citation>
    <scope>NUCLEOTIDE SEQUENCE [LARGE SCALE GENOMIC DNA]</scope>
    <source>
        <strain evidence="2 3">KIGAM211</strain>
    </source>
</reference>
<feature type="domain" description="Glyoxalase-like" evidence="1">
    <location>
        <begin position="6"/>
        <end position="147"/>
    </location>
</feature>
<dbReference type="PANTHER" id="PTHR35908">
    <property type="entry name" value="HYPOTHETICAL FUSION PROTEIN"/>
    <property type="match status" value="1"/>
</dbReference>
<dbReference type="PANTHER" id="PTHR35908:SF1">
    <property type="entry name" value="CONSERVED PROTEIN"/>
    <property type="match status" value="1"/>
</dbReference>
<dbReference type="Pfam" id="PF18029">
    <property type="entry name" value="Glyoxalase_6"/>
    <property type="match status" value="1"/>
</dbReference>
<keyword evidence="3" id="KW-1185">Reference proteome</keyword>
<proteinExistence type="predicted"/>
<dbReference type="EMBL" id="JACKXE010000001">
    <property type="protein sequence ID" value="MBB6628170.1"/>
    <property type="molecule type" value="Genomic_DNA"/>
</dbReference>
<organism evidence="2 3">
    <name type="scientific">Nocardioides luti</name>
    <dbReference type="NCBI Taxonomy" id="2761101"/>
    <lineage>
        <taxon>Bacteria</taxon>
        <taxon>Bacillati</taxon>
        <taxon>Actinomycetota</taxon>
        <taxon>Actinomycetes</taxon>
        <taxon>Propionibacteriales</taxon>
        <taxon>Nocardioidaceae</taxon>
        <taxon>Nocardioides</taxon>
    </lineage>
</organism>
<dbReference type="AlphaFoldDB" id="A0A7X0VB97"/>
<sequence>MTVRFQLTIDCAVAEPLARFWAEALHYVPAPVPDGFASWDDFYRSLGVPEDELGGGTDSIVDPRGEGPRIWFQVVPEAKSVKNRFHLDVDASGGRSVPLEVRRERVEAEATRLAALGATRTRTVSEEWLDHYAVAMTDPEGNEFDVF</sequence>
<protein>
    <submittedName>
        <fullName evidence="2">VOC family protein</fullName>
    </submittedName>
</protein>
<dbReference type="Gene3D" id="3.10.180.10">
    <property type="entry name" value="2,3-Dihydroxybiphenyl 1,2-Dioxygenase, domain 1"/>
    <property type="match status" value="1"/>
</dbReference>
<dbReference type="InterPro" id="IPR041581">
    <property type="entry name" value="Glyoxalase_6"/>
</dbReference>
<name>A0A7X0VB97_9ACTN</name>
<dbReference type="RefSeq" id="WP_185253253.1">
    <property type="nucleotide sequence ID" value="NZ_JACKXE010000001.1"/>
</dbReference>
<comment type="caution">
    <text evidence="2">The sequence shown here is derived from an EMBL/GenBank/DDBJ whole genome shotgun (WGS) entry which is preliminary data.</text>
</comment>
<accession>A0A7X0VB97</accession>
<dbReference type="SUPFAM" id="SSF54593">
    <property type="entry name" value="Glyoxalase/Bleomycin resistance protein/Dihydroxybiphenyl dioxygenase"/>
    <property type="match status" value="1"/>
</dbReference>
<evidence type="ECO:0000259" key="1">
    <source>
        <dbReference type="Pfam" id="PF18029"/>
    </source>
</evidence>
<dbReference type="InterPro" id="IPR029068">
    <property type="entry name" value="Glyas_Bleomycin-R_OHBP_Dase"/>
</dbReference>
<evidence type="ECO:0000313" key="2">
    <source>
        <dbReference type="EMBL" id="MBB6628170.1"/>
    </source>
</evidence>
<evidence type="ECO:0000313" key="3">
    <source>
        <dbReference type="Proteomes" id="UP000523955"/>
    </source>
</evidence>
<gene>
    <name evidence="2" type="ORF">H5V45_12645</name>
</gene>
<dbReference type="Proteomes" id="UP000523955">
    <property type="component" value="Unassembled WGS sequence"/>
</dbReference>